<sequence length="97" mass="10307">MAVTSLRLSIAPDTVTSHILSSIRLLRINALVFAAAPCPTLPPAPCPPAAPHPRVVVFLQGEASLPSSTRHFAGQQARFELTQQSEHLVSMHVGYGA</sequence>
<proteinExistence type="predicted"/>
<dbReference type="Proteomes" id="UP000298652">
    <property type="component" value="Chromosome 7"/>
</dbReference>
<dbReference type="Gramene" id="TKW02846">
    <property type="protein sequence ID" value="TKW02846"/>
    <property type="gene ID" value="SEVIR_7G035458v2"/>
</dbReference>
<gene>
    <name evidence="1" type="ORF">SEVIR_7G035458v2</name>
</gene>
<evidence type="ECO:0000313" key="2">
    <source>
        <dbReference type="Proteomes" id="UP000298652"/>
    </source>
</evidence>
<reference evidence="1" key="1">
    <citation type="submission" date="2019-03" db="EMBL/GenBank/DDBJ databases">
        <title>WGS assembly of Setaria viridis.</title>
        <authorList>
            <person name="Huang P."/>
            <person name="Jenkins J."/>
            <person name="Grimwood J."/>
            <person name="Barry K."/>
            <person name="Healey A."/>
            <person name="Mamidi S."/>
            <person name="Sreedasyam A."/>
            <person name="Shu S."/>
            <person name="Feldman M."/>
            <person name="Wu J."/>
            <person name="Yu Y."/>
            <person name="Chen C."/>
            <person name="Johnson J."/>
            <person name="Rokhsar D."/>
            <person name="Baxter I."/>
            <person name="Schmutz J."/>
            <person name="Brutnell T."/>
            <person name="Kellogg E."/>
        </authorList>
    </citation>
    <scope>NUCLEOTIDE SEQUENCE [LARGE SCALE GENOMIC DNA]</scope>
</reference>
<protein>
    <submittedName>
        <fullName evidence="1">Uncharacterized protein</fullName>
    </submittedName>
</protein>
<name>A0A4V6D6Y1_SETVI</name>
<keyword evidence="2" id="KW-1185">Reference proteome</keyword>
<organism evidence="1 2">
    <name type="scientific">Setaria viridis</name>
    <name type="common">Green bristlegrass</name>
    <name type="synonym">Setaria italica subsp. viridis</name>
    <dbReference type="NCBI Taxonomy" id="4556"/>
    <lineage>
        <taxon>Eukaryota</taxon>
        <taxon>Viridiplantae</taxon>
        <taxon>Streptophyta</taxon>
        <taxon>Embryophyta</taxon>
        <taxon>Tracheophyta</taxon>
        <taxon>Spermatophyta</taxon>
        <taxon>Magnoliopsida</taxon>
        <taxon>Liliopsida</taxon>
        <taxon>Poales</taxon>
        <taxon>Poaceae</taxon>
        <taxon>PACMAD clade</taxon>
        <taxon>Panicoideae</taxon>
        <taxon>Panicodae</taxon>
        <taxon>Paniceae</taxon>
        <taxon>Cenchrinae</taxon>
        <taxon>Setaria</taxon>
    </lineage>
</organism>
<dbReference type="EMBL" id="CM016558">
    <property type="protein sequence ID" value="TKW02846.1"/>
    <property type="molecule type" value="Genomic_DNA"/>
</dbReference>
<evidence type="ECO:0000313" key="1">
    <source>
        <dbReference type="EMBL" id="TKW02846.1"/>
    </source>
</evidence>
<dbReference type="AlphaFoldDB" id="A0A4V6D6Y1"/>
<accession>A0A4V6D6Y1</accession>